<dbReference type="AlphaFoldDB" id="A0A9X2F4G0"/>
<accession>A0A9X2F4G0</accession>
<proteinExistence type="predicted"/>
<protein>
    <submittedName>
        <fullName evidence="1">Uncharacterized protein</fullName>
    </submittedName>
</protein>
<gene>
    <name evidence="1" type="ORF">NF867_17265</name>
</gene>
<organism evidence="1 2">
    <name type="scientific">Solitalea agri</name>
    <dbReference type="NCBI Taxonomy" id="2953739"/>
    <lineage>
        <taxon>Bacteria</taxon>
        <taxon>Pseudomonadati</taxon>
        <taxon>Bacteroidota</taxon>
        <taxon>Sphingobacteriia</taxon>
        <taxon>Sphingobacteriales</taxon>
        <taxon>Sphingobacteriaceae</taxon>
        <taxon>Solitalea</taxon>
    </lineage>
</organism>
<sequence length="231" mass="26789">MEKDESYKQIIEGLKTHSSLKNNIYKTTCTIFSQFKAQLKELSVQLAADFQSIDPSVEIEYADINKFEARIRFGGDVLIVTMHTNIFTFPPEHAIFKTKYIHEDQSRSYFGVIHIHNFLSDSLKYNRINDIGYLLGRIFVNKDNHFFAEGKGQLNFLFDNLVQQEMKPETIEQLIKLAINYCFEFELQAPPFNDVDEVTLIEKQLEFANSGYQTGKLIGYKFKAQQKGEIS</sequence>
<dbReference type="RefSeq" id="WP_252589645.1">
    <property type="nucleotide sequence ID" value="NZ_JAMWYS010000058.1"/>
</dbReference>
<keyword evidence="2" id="KW-1185">Reference proteome</keyword>
<evidence type="ECO:0000313" key="1">
    <source>
        <dbReference type="EMBL" id="MCO4294614.1"/>
    </source>
</evidence>
<evidence type="ECO:0000313" key="2">
    <source>
        <dbReference type="Proteomes" id="UP001155182"/>
    </source>
</evidence>
<dbReference type="Proteomes" id="UP001155182">
    <property type="component" value="Unassembled WGS sequence"/>
</dbReference>
<dbReference type="EMBL" id="JAMWYS010000058">
    <property type="protein sequence ID" value="MCO4294614.1"/>
    <property type="molecule type" value="Genomic_DNA"/>
</dbReference>
<reference evidence="1" key="1">
    <citation type="submission" date="2022-06" db="EMBL/GenBank/DDBJ databases">
        <title>Solitalea sp. MAHUQ-68 isolated from rhizospheric soil.</title>
        <authorList>
            <person name="Huq M.A."/>
        </authorList>
    </citation>
    <scope>NUCLEOTIDE SEQUENCE</scope>
    <source>
        <strain evidence="1">MAHUQ-68</strain>
    </source>
</reference>
<comment type="caution">
    <text evidence="1">The sequence shown here is derived from an EMBL/GenBank/DDBJ whole genome shotgun (WGS) entry which is preliminary data.</text>
</comment>
<name>A0A9X2F4G0_9SPHI</name>